<dbReference type="AlphaFoldDB" id="A0A3N4LZ57"/>
<dbReference type="FunFam" id="3.20.20.80:FF:000050">
    <property type="entry name" value="Beta-mannosidase B"/>
    <property type="match status" value="1"/>
</dbReference>
<sequence>MTGKRTSTALEANWTFQQVDGDKEPLIVVKMPTNIHLDLMHHGVIPDPFIGKNEIDVQWVGEVDWVYCTTFSSPKLETGEKAVLTFEGLDTFATVLLDGKEILRTDNMFIPERVDITDLVNKGENHKLEDHRLEIIFESAYLKGKKTQEQYPDHKWGCWNGDSSRLGVRKAQYHYGWDWGPTLMTCGPWRPITLETYTTRISDLSFNIDVPDSLTDASIKANVEVELPPATATAAVSVSFDLSFNGISISTISTLNEADGTATNTFTISEPKLWYPHGYGEQPLYHLTATLKSEHGEVIDVVTKRIGLRKARVVQRPLKDQPGSTFFFEINGIPIFCGGSNWIPADNFIPRISGKRYKDWLQLLVDGNQIMARVWGGGIFEEEIFYDTCDELGILVWQDFLFGCGNYPTWPSLLESIEREATENIKRLRHHPSIVIYAGNNEDYQYMESENLEYDPKDLNPSNWLKTSFPARYIYEKILVDVTSKLVPETYYHFGSPYGGRDTRDPTVGDIHQWNVWHGTQEKYQNFDKLAGRFVSEFGMEGFPDLQTIEEFLPKGKEDADLYAQSSTMDFHNKADGHERRIALYLVENLQYSPSPFAQYIYSTQLMQSECLSSAYRLWRREWKGPGREYTAGALVWQLNDCWPVTSWAIVDYHLRPKHAYHTIARELASVIVAMKRVGIDTPRDKYTRVHIKRDYRLQIWASNFKIHNIPRVKLVVKGFDSTNGNEVYNETLASDITLESNRTTELVDISMPGLGIDSPSDDDVRKVIHVAYLQDKDGNQLARRVSWPEPLKYLHLDKDARGLVVRLKDGVVAVRAEVPVKGLAFEITDAKKADGVVWGDNLVDLVPGEVVEVNVKGLKDEDVKYLGWRWYGMA</sequence>
<evidence type="ECO:0000256" key="4">
    <source>
        <dbReference type="ARBA" id="ARBA00022801"/>
    </source>
</evidence>
<comment type="similarity">
    <text evidence="8">Belongs to the glycosyl hydrolase 2 family. Beta-mannosidase B subfamily.</text>
</comment>
<feature type="domain" description="Glycoside hydrolase family 2 immunoglobulin-like beta-sandwich" evidence="11">
    <location>
        <begin position="199"/>
        <end position="309"/>
    </location>
</feature>
<evidence type="ECO:0000256" key="8">
    <source>
        <dbReference type="ARBA" id="ARBA00038429"/>
    </source>
</evidence>
<protein>
    <recommendedName>
        <fullName evidence="9">Beta-mannosidase B</fullName>
        <ecNumber evidence="3">3.2.1.25</ecNumber>
    </recommendedName>
    <alternativeName>
        <fullName evidence="10">Mannanase B</fullName>
    </alternativeName>
</protein>
<keyword evidence="5" id="KW-0119">Carbohydrate metabolism</keyword>
<evidence type="ECO:0000259" key="13">
    <source>
        <dbReference type="Pfam" id="PF22666"/>
    </source>
</evidence>
<evidence type="ECO:0000256" key="1">
    <source>
        <dbReference type="ARBA" id="ARBA00000829"/>
    </source>
</evidence>
<dbReference type="PANTHER" id="PTHR43730">
    <property type="entry name" value="BETA-MANNOSIDASE"/>
    <property type="match status" value="1"/>
</dbReference>
<keyword evidence="6" id="KW-0326">Glycosidase</keyword>
<dbReference type="InterPro" id="IPR017853">
    <property type="entry name" value="GH"/>
</dbReference>
<dbReference type="OrthoDB" id="2866996at2759"/>
<dbReference type="SUPFAM" id="SSF51445">
    <property type="entry name" value="(Trans)glycosidases"/>
    <property type="match status" value="1"/>
</dbReference>
<feature type="domain" description="Beta-mannosidase-like galactose-binding" evidence="13">
    <location>
        <begin position="14"/>
        <end position="190"/>
    </location>
</feature>
<dbReference type="InterPro" id="IPR041447">
    <property type="entry name" value="Mannosidase_ig"/>
</dbReference>
<dbReference type="Gene3D" id="2.60.40.10">
    <property type="entry name" value="Immunoglobulins"/>
    <property type="match status" value="1"/>
</dbReference>
<dbReference type="Pfam" id="PF22666">
    <property type="entry name" value="Glyco_hydro_2_N2"/>
    <property type="match status" value="1"/>
</dbReference>
<dbReference type="Pfam" id="PF00703">
    <property type="entry name" value="Glyco_hydro_2"/>
    <property type="match status" value="1"/>
</dbReference>
<evidence type="ECO:0000313" key="14">
    <source>
        <dbReference type="EMBL" id="RPB25961.1"/>
    </source>
</evidence>
<comment type="catalytic activity">
    <reaction evidence="1">
        <text>Hydrolysis of terminal, non-reducing beta-D-mannose residues in beta-D-mannosides.</text>
        <dbReference type="EC" id="3.2.1.25"/>
    </reaction>
</comment>
<evidence type="ECO:0000256" key="7">
    <source>
        <dbReference type="ARBA" id="ARBA00023326"/>
    </source>
</evidence>
<evidence type="ECO:0000256" key="5">
    <source>
        <dbReference type="ARBA" id="ARBA00023277"/>
    </source>
</evidence>
<evidence type="ECO:0000256" key="10">
    <source>
        <dbReference type="ARBA" id="ARBA00041614"/>
    </source>
</evidence>
<dbReference type="Gene3D" id="3.20.20.80">
    <property type="entry name" value="Glycosidases"/>
    <property type="match status" value="1"/>
</dbReference>
<keyword evidence="15" id="KW-1185">Reference proteome</keyword>
<evidence type="ECO:0000259" key="11">
    <source>
        <dbReference type="Pfam" id="PF00703"/>
    </source>
</evidence>
<dbReference type="PANTHER" id="PTHR43730:SF1">
    <property type="entry name" value="BETA-MANNOSIDASE"/>
    <property type="match status" value="1"/>
</dbReference>
<evidence type="ECO:0000313" key="15">
    <source>
        <dbReference type="Proteomes" id="UP000267821"/>
    </source>
</evidence>
<dbReference type="Pfam" id="PF17786">
    <property type="entry name" value="Mannosidase_ig"/>
    <property type="match status" value="1"/>
</dbReference>
<evidence type="ECO:0000256" key="6">
    <source>
        <dbReference type="ARBA" id="ARBA00023295"/>
    </source>
</evidence>
<dbReference type="GO" id="GO:0006516">
    <property type="term" value="P:glycoprotein catabolic process"/>
    <property type="evidence" value="ECO:0007669"/>
    <property type="project" value="TreeGrafter"/>
</dbReference>
<dbReference type="Gene3D" id="2.60.120.260">
    <property type="entry name" value="Galactose-binding domain-like"/>
    <property type="match status" value="1"/>
</dbReference>
<dbReference type="InParanoid" id="A0A3N4LZ57"/>
<dbReference type="EMBL" id="ML121536">
    <property type="protein sequence ID" value="RPB25961.1"/>
    <property type="molecule type" value="Genomic_DNA"/>
</dbReference>
<dbReference type="InterPro" id="IPR050887">
    <property type="entry name" value="Beta-mannosidase_GH2"/>
</dbReference>
<organism evidence="14 15">
    <name type="scientific">Terfezia boudieri ATCC MYA-4762</name>
    <dbReference type="NCBI Taxonomy" id="1051890"/>
    <lineage>
        <taxon>Eukaryota</taxon>
        <taxon>Fungi</taxon>
        <taxon>Dikarya</taxon>
        <taxon>Ascomycota</taxon>
        <taxon>Pezizomycotina</taxon>
        <taxon>Pezizomycetes</taxon>
        <taxon>Pezizales</taxon>
        <taxon>Pezizaceae</taxon>
        <taxon>Terfezia</taxon>
    </lineage>
</organism>
<reference evidence="14 15" key="1">
    <citation type="journal article" date="2018" name="Nat. Ecol. Evol.">
        <title>Pezizomycetes genomes reveal the molecular basis of ectomycorrhizal truffle lifestyle.</title>
        <authorList>
            <person name="Murat C."/>
            <person name="Payen T."/>
            <person name="Noel B."/>
            <person name="Kuo A."/>
            <person name="Morin E."/>
            <person name="Chen J."/>
            <person name="Kohler A."/>
            <person name="Krizsan K."/>
            <person name="Balestrini R."/>
            <person name="Da Silva C."/>
            <person name="Montanini B."/>
            <person name="Hainaut M."/>
            <person name="Levati E."/>
            <person name="Barry K.W."/>
            <person name="Belfiori B."/>
            <person name="Cichocki N."/>
            <person name="Clum A."/>
            <person name="Dockter R.B."/>
            <person name="Fauchery L."/>
            <person name="Guy J."/>
            <person name="Iotti M."/>
            <person name="Le Tacon F."/>
            <person name="Lindquist E.A."/>
            <person name="Lipzen A."/>
            <person name="Malagnac F."/>
            <person name="Mello A."/>
            <person name="Molinier V."/>
            <person name="Miyauchi S."/>
            <person name="Poulain J."/>
            <person name="Riccioni C."/>
            <person name="Rubini A."/>
            <person name="Sitrit Y."/>
            <person name="Splivallo R."/>
            <person name="Traeger S."/>
            <person name="Wang M."/>
            <person name="Zifcakova L."/>
            <person name="Wipf D."/>
            <person name="Zambonelli A."/>
            <person name="Paolocci F."/>
            <person name="Nowrousian M."/>
            <person name="Ottonello S."/>
            <person name="Baldrian P."/>
            <person name="Spatafora J.W."/>
            <person name="Henrissat B."/>
            <person name="Nagy L.G."/>
            <person name="Aury J.M."/>
            <person name="Wincker P."/>
            <person name="Grigoriev I.V."/>
            <person name="Bonfante P."/>
            <person name="Martin F.M."/>
        </authorList>
    </citation>
    <scope>NUCLEOTIDE SEQUENCE [LARGE SCALE GENOMIC DNA]</scope>
    <source>
        <strain evidence="14 15">ATCC MYA-4762</strain>
    </source>
</reference>
<evidence type="ECO:0000256" key="2">
    <source>
        <dbReference type="ARBA" id="ARBA00004740"/>
    </source>
</evidence>
<dbReference type="EC" id="3.2.1.25" evidence="3"/>
<dbReference type="STRING" id="1051890.A0A3N4LZ57"/>
<comment type="pathway">
    <text evidence="2">Glycan metabolism; N-glycan degradation.</text>
</comment>
<dbReference type="InterPro" id="IPR054593">
    <property type="entry name" value="Beta-mannosidase-like_N2"/>
</dbReference>
<name>A0A3N4LZ57_9PEZI</name>
<dbReference type="InterPro" id="IPR006102">
    <property type="entry name" value="Ig-like_GH2"/>
</dbReference>
<dbReference type="InterPro" id="IPR008979">
    <property type="entry name" value="Galactose-bd-like_sf"/>
</dbReference>
<keyword evidence="7" id="KW-0624">Polysaccharide degradation</keyword>
<dbReference type="GO" id="GO:0004567">
    <property type="term" value="F:beta-mannosidase activity"/>
    <property type="evidence" value="ECO:0007669"/>
    <property type="project" value="UniProtKB-EC"/>
</dbReference>
<dbReference type="GO" id="GO:0000272">
    <property type="term" value="P:polysaccharide catabolic process"/>
    <property type="evidence" value="ECO:0007669"/>
    <property type="project" value="UniProtKB-KW"/>
</dbReference>
<accession>A0A3N4LZ57</accession>
<dbReference type="Proteomes" id="UP000267821">
    <property type="component" value="Unassembled WGS sequence"/>
</dbReference>
<dbReference type="InterPro" id="IPR036156">
    <property type="entry name" value="Beta-gal/glucu_dom_sf"/>
</dbReference>
<keyword evidence="4 14" id="KW-0378">Hydrolase</keyword>
<evidence type="ECO:0000256" key="9">
    <source>
        <dbReference type="ARBA" id="ARBA00041069"/>
    </source>
</evidence>
<dbReference type="SUPFAM" id="SSF49785">
    <property type="entry name" value="Galactose-binding domain-like"/>
    <property type="match status" value="1"/>
</dbReference>
<gene>
    <name evidence="14" type="ORF">L211DRAFT_782089</name>
</gene>
<feature type="domain" description="Mannosidase Ig/CBM-like" evidence="12">
    <location>
        <begin position="698"/>
        <end position="794"/>
    </location>
</feature>
<evidence type="ECO:0000256" key="3">
    <source>
        <dbReference type="ARBA" id="ARBA00012754"/>
    </source>
</evidence>
<proteinExistence type="inferred from homology"/>
<evidence type="ECO:0000259" key="12">
    <source>
        <dbReference type="Pfam" id="PF17786"/>
    </source>
</evidence>
<dbReference type="InterPro" id="IPR013783">
    <property type="entry name" value="Ig-like_fold"/>
</dbReference>
<dbReference type="SUPFAM" id="SSF49303">
    <property type="entry name" value="beta-Galactosidase/glucuronidase domain"/>
    <property type="match status" value="2"/>
</dbReference>
<dbReference type="FunFam" id="2.60.120.260:FF:000118">
    <property type="entry name" value="Beta-mannosidase B"/>
    <property type="match status" value="1"/>
</dbReference>